<sequence>MKEKYVLLSSKELELMLQGSLQWNDVSPRVTSSKGGMRKLGESLEKPSVSQPAKQAEDSFSQKKGTDSRRLEGQPVIWLLGSVGVLTLSSWFYFVLFSD</sequence>
<feature type="transmembrane region" description="Helical" evidence="2">
    <location>
        <begin position="76"/>
        <end position="96"/>
    </location>
</feature>
<keyword evidence="4" id="KW-1185">Reference proteome</keyword>
<dbReference type="OrthoDB" id="1798447at2"/>
<dbReference type="Proteomes" id="UP000183954">
    <property type="component" value="Unassembled WGS sequence"/>
</dbReference>
<protein>
    <submittedName>
        <fullName evidence="3">Uncharacterized protein</fullName>
    </submittedName>
</protein>
<evidence type="ECO:0000313" key="4">
    <source>
        <dbReference type="Proteomes" id="UP000183954"/>
    </source>
</evidence>
<evidence type="ECO:0000313" key="3">
    <source>
        <dbReference type="EMBL" id="SHI71545.1"/>
    </source>
</evidence>
<feature type="compositionally biased region" description="Basic and acidic residues" evidence="1">
    <location>
        <begin position="55"/>
        <end position="70"/>
    </location>
</feature>
<reference evidence="4" key="1">
    <citation type="submission" date="2016-11" db="EMBL/GenBank/DDBJ databases">
        <authorList>
            <person name="Varghese N."/>
            <person name="Submissions S."/>
        </authorList>
    </citation>
    <scope>NUCLEOTIDE SEQUENCE [LARGE SCALE GENOMIC DNA]</scope>
    <source>
        <strain evidence="4">DSM 15449</strain>
    </source>
</reference>
<evidence type="ECO:0000256" key="2">
    <source>
        <dbReference type="SAM" id="Phobius"/>
    </source>
</evidence>
<keyword evidence="2" id="KW-0812">Transmembrane</keyword>
<keyword evidence="2" id="KW-1133">Transmembrane helix</keyword>
<dbReference type="STRING" id="1121420.SAMN02746098_04520"/>
<dbReference type="AlphaFoldDB" id="A0A1M6DEI5"/>
<name>A0A1M6DEI5_9FIRM</name>
<keyword evidence="2" id="KW-0472">Membrane</keyword>
<dbReference type="EMBL" id="FQXJ01000023">
    <property type="protein sequence ID" value="SHI71545.1"/>
    <property type="molecule type" value="Genomic_DNA"/>
</dbReference>
<feature type="region of interest" description="Disordered" evidence="1">
    <location>
        <begin position="26"/>
        <end position="70"/>
    </location>
</feature>
<proteinExistence type="predicted"/>
<gene>
    <name evidence="3" type="ORF">SAMN02746098_04520</name>
</gene>
<evidence type="ECO:0000256" key="1">
    <source>
        <dbReference type="SAM" id="MobiDB-lite"/>
    </source>
</evidence>
<dbReference type="RefSeq" id="WP_073032387.1">
    <property type="nucleotide sequence ID" value="NZ_FQXJ01000023.1"/>
</dbReference>
<accession>A0A1M6DEI5</accession>
<organism evidence="3 4">
    <name type="scientific">Desulfosporosinus lacus DSM 15449</name>
    <dbReference type="NCBI Taxonomy" id="1121420"/>
    <lineage>
        <taxon>Bacteria</taxon>
        <taxon>Bacillati</taxon>
        <taxon>Bacillota</taxon>
        <taxon>Clostridia</taxon>
        <taxon>Eubacteriales</taxon>
        <taxon>Desulfitobacteriaceae</taxon>
        <taxon>Desulfosporosinus</taxon>
    </lineage>
</organism>